<evidence type="ECO:0000313" key="1">
    <source>
        <dbReference type="EMBL" id="TBU53317.1"/>
    </source>
</evidence>
<gene>
    <name evidence="1" type="ORF">BD310DRAFT_909553</name>
</gene>
<organism evidence="1 2">
    <name type="scientific">Dichomitus squalens</name>
    <dbReference type="NCBI Taxonomy" id="114155"/>
    <lineage>
        <taxon>Eukaryota</taxon>
        <taxon>Fungi</taxon>
        <taxon>Dikarya</taxon>
        <taxon>Basidiomycota</taxon>
        <taxon>Agaricomycotina</taxon>
        <taxon>Agaricomycetes</taxon>
        <taxon>Polyporales</taxon>
        <taxon>Polyporaceae</taxon>
        <taxon>Dichomitus</taxon>
    </lineage>
</organism>
<dbReference type="Proteomes" id="UP000292082">
    <property type="component" value="Unassembled WGS sequence"/>
</dbReference>
<protein>
    <submittedName>
        <fullName evidence="1">Uncharacterized protein</fullName>
    </submittedName>
</protein>
<accession>A0A4Q9PHL4</accession>
<dbReference type="AlphaFoldDB" id="A0A4Q9PHL4"/>
<dbReference type="EMBL" id="ML145217">
    <property type="protein sequence ID" value="TBU53317.1"/>
    <property type="molecule type" value="Genomic_DNA"/>
</dbReference>
<sequence>MTYSCMTTAIAETKRKTGSKLVYKDKPYGSYASRRDGVLYVGWYAVHLDPILTPASSSVLLMLNVVLLILLQLSPVNAILSGGDQLSTLMAPLSSILVSHFMLDLQEAYQRMNIGLVSGDPMHTSRTTSSPTLIFAPALGSLAARIDAPFVDPLDTDWDQGTSEDVQTEALAKSDEMPPLFGVMVSETPWSQTHLPAPCNAGTSHNALGDNAG</sequence>
<evidence type="ECO:0000313" key="2">
    <source>
        <dbReference type="Proteomes" id="UP000292082"/>
    </source>
</evidence>
<name>A0A4Q9PHL4_9APHY</name>
<reference evidence="1 2" key="1">
    <citation type="submission" date="2019-01" db="EMBL/GenBank/DDBJ databases">
        <title>Draft genome sequences of three monokaryotic isolates of the white-rot basidiomycete fungus Dichomitus squalens.</title>
        <authorList>
            <consortium name="DOE Joint Genome Institute"/>
            <person name="Lopez S.C."/>
            <person name="Andreopoulos B."/>
            <person name="Pangilinan J."/>
            <person name="Lipzen A."/>
            <person name="Riley R."/>
            <person name="Ahrendt S."/>
            <person name="Ng V."/>
            <person name="Barry K."/>
            <person name="Daum C."/>
            <person name="Grigoriev I.V."/>
            <person name="Hilden K.S."/>
            <person name="Makela M.R."/>
            <person name="de Vries R.P."/>
        </authorList>
    </citation>
    <scope>NUCLEOTIDE SEQUENCE [LARGE SCALE GENOMIC DNA]</scope>
    <source>
        <strain evidence="1 2">CBS 464.89</strain>
    </source>
</reference>
<keyword evidence="2" id="KW-1185">Reference proteome</keyword>
<proteinExistence type="predicted"/>